<evidence type="ECO:0008006" key="5">
    <source>
        <dbReference type="Google" id="ProtNLM"/>
    </source>
</evidence>
<feature type="compositionally biased region" description="Polar residues" evidence="2">
    <location>
        <begin position="66"/>
        <end position="82"/>
    </location>
</feature>
<feature type="compositionally biased region" description="Basic and acidic residues" evidence="2">
    <location>
        <begin position="110"/>
        <end position="124"/>
    </location>
</feature>
<feature type="region of interest" description="Disordered" evidence="2">
    <location>
        <begin position="28"/>
        <end position="151"/>
    </location>
</feature>
<name>A0A1B8B165_FUSPO</name>
<protein>
    <recommendedName>
        <fullName evidence="5">SWI5-dependent HO expression protein 3</fullName>
    </recommendedName>
</protein>
<evidence type="ECO:0000256" key="1">
    <source>
        <dbReference type="SAM" id="Coils"/>
    </source>
</evidence>
<proteinExistence type="predicted"/>
<evidence type="ECO:0000313" key="4">
    <source>
        <dbReference type="Proteomes" id="UP000091967"/>
    </source>
</evidence>
<dbReference type="AlphaFoldDB" id="A0A1B8B165"/>
<gene>
    <name evidence="3" type="ORF">FPOA_00406</name>
</gene>
<feature type="compositionally biased region" description="Polar residues" evidence="2">
    <location>
        <begin position="125"/>
        <end position="138"/>
    </location>
</feature>
<dbReference type="EMBL" id="LYXU01000001">
    <property type="protein sequence ID" value="OBS26463.1"/>
    <property type="molecule type" value="Genomic_DNA"/>
</dbReference>
<feature type="coiled-coil region" evidence="1">
    <location>
        <begin position="187"/>
        <end position="256"/>
    </location>
</feature>
<dbReference type="STRING" id="36050.A0A1B8B165"/>
<feature type="compositionally biased region" description="Polar residues" evidence="2">
    <location>
        <begin position="42"/>
        <end position="57"/>
    </location>
</feature>
<evidence type="ECO:0000313" key="3">
    <source>
        <dbReference type="EMBL" id="OBS26463.1"/>
    </source>
</evidence>
<keyword evidence="1" id="KW-0175">Coiled coil</keyword>
<organism evidence="3 4">
    <name type="scientific">Fusarium poae</name>
    <dbReference type="NCBI Taxonomy" id="36050"/>
    <lineage>
        <taxon>Eukaryota</taxon>
        <taxon>Fungi</taxon>
        <taxon>Dikarya</taxon>
        <taxon>Ascomycota</taxon>
        <taxon>Pezizomycotina</taxon>
        <taxon>Sordariomycetes</taxon>
        <taxon>Hypocreomycetidae</taxon>
        <taxon>Hypocreales</taxon>
        <taxon>Nectriaceae</taxon>
        <taxon>Fusarium</taxon>
    </lineage>
</organism>
<comment type="caution">
    <text evidence="3">The sequence shown here is derived from an EMBL/GenBank/DDBJ whole genome shotgun (WGS) entry which is preliminary data.</text>
</comment>
<feature type="compositionally biased region" description="Low complexity" evidence="2">
    <location>
        <begin position="88"/>
        <end position="107"/>
    </location>
</feature>
<reference evidence="3 4" key="1">
    <citation type="submission" date="2016-06" db="EMBL/GenBank/DDBJ databases">
        <title>Living apart together: crosstalk between the core and supernumerary genomes in a fungal plant pathogen.</title>
        <authorList>
            <person name="Vanheule A."/>
            <person name="Audenaert K."/>
            <person name="Warris S."/>
            <person name="Van De Geest H."/>
            <person name="Schijlen E."/>
            <person name="Hofte M."/>
            <person name="De Saeger S."/>
            <person name="Haesaert G."/>
            <person name="Waalwijk C."/>
            <person name="Van Der Lee T."/>
        </authorList>
    </citation>
    <scope>NUCLEOTIDE SEQUENCE [LARGE SCALE GENOMIC DNA]</scope>
    <source>
        <strain evidence="3 4">2516</strain>
    </source>
</reference>
<feature type="coiled-coil region" evidence="1">
    <location>
        <begin position="307"/>
        <end position="372"/>
    </location>
</feature>
<sequence length="416" mass="46679">MRNRLFQKEFSIHKDAVTAAATLAADLTDPHAPSSDKEKTLTPVSTGSINSMKSRSPATYKPAVARSSTIRSVRSFDGSESSPESKHSTFSSSVNSSTSGVSHSHSNPDLNDHTHTPVKPKHDLNNANTTPSRWSTSAARVIEPTPDSETPIMSEGAEAVDGQWDSTIGKAGLGKTGRVINKLVSDNEALKRDIKIERLKADEAKQAAKLLEDKLERMVSDYESRLLEANVTKTLLARKERQVETLQATVELEKKKATEALLREKSWRDEMTKTTKDATVQVEEATSYAQLMEGRYNAISSHWQDQGEEVKRAVTKMKSEIDHLNAERRADDDKIETLRDLCDQQDSNIKQLRHEKEEIARKFEEYKKTQEQDLKDIKTNARLREDEQEALLLASKETLDKLKWALNVKKNVRGAQ</sequence>
<keyword evidence="4" id="KW-1185">Reference proteome</keyword>
<evidence type="ECO:0000256" key="2">
    <source>
        <dbReference type="SAM" id="MobiDB-lite"/>
    </source>
</evidence>
<accession>A0A1B8B165</accession>
<dbReference type="Proteomes" id="UP000091967">
    <property type="component" value="Unassembled WGS sequence"/>
</dbReference>
<dbReference type="OMA" id="NMHQHNG"/>